<evidence type="ECO:0000256" key="4">
    <source>
        <dbReference type="ARBA" id="ARBA00022917"/>
    </source>
</evidence>
<dbReference type="AlphaFoldDB" id="A0A926F9C6"/>
<reference evidence="8" key="1">
    <citation type="submission" date="2020-08" db="EMBL/GenBank/DDBJ databases">
        <title>Genome public.</title>
        <authorList>
            <person name="Liu C."/>
            <person name="Sun Q."/>
        </authorList>
    </citation>
    <scope>NUCLEOTIDE SEQUENCE</scope>
    <source>
        <strain evidence="8">NSJ-50</strain>
    </source>
</reference>
<evidence type="ECO:0000313" key="9">
    <source>
        <dbReference type="Proteomes" id="UP000647416"/>
    </source>
</evidence>
<keyword evidence="4 5" id="KW-0648">Protein biosynthesis</keyword>
<feature type="domain" description="Ribosome recycling factor" evidence="7">
    <location>
        <begin position="19"/>
        <end position="181"/>
    </location>
</feature>
<dbReference type="FunFam" id="1.10.132.20:FF:000001">
    <property type="entry name" value="Ribosome-recycling factor"/>
    <property type="match status" value="1"/>
</dbReference>
<dbReference type="SUPFAM" id="SSF55194">
    <property type="entry name" value="Ribosome recycling factor, RRF"/>
    <property type="match status" value="1"/>
</dbReference>
<dbReference type="EMBL" id="JACRTE010000014">
    <property type="protein sequence ID" value="MBC8597116.1"/>
    <property type="molecule type" value="Genomic_DNA"/>
</dbReference>
<dbReference type="FunFam" id="3.30.1360.40:FF:000001">
    <property type="entry name" value="Ribosome-recycling factor"/>
    <property type="match status" value="1"/>
</dbReference>
<comment type="caution">
    <text evidence="8">The sequence shown here is derived from an EMBL/GenBank/DDBJ whole genome shotgun (WGS) entry which is preliminary data.</text>
</comment>
<organism evidence="8 9">
    <name type="scientific">Qingrenia yutianensis</name>
    <dbReference type="NCBI Taxonomy" id="2763676"/>
    <lineage>
        <taxon>Bacteria</taxon>
        <taxon>Bacillati</taxon>
        <taxon>Bacillota</taxon>
        <taxon>Clostridia</taxon>
        <taxon>Eubacteriales</taxon>
        <taxon>Oscillospiraceae</taxon>
        <taxon>Qingrenia</taxon>
    </lineage>
</organism>
<dbReference type="CDD" id="cd00520">
    <property type="entry name" value="RRF"/>
    <property type="match status" value="1"/>
</dbReference>
<dbReference type="NCBIfam" id="TIGR00496">
    <property type="entry name" value="frr"/>
    <property type="match status" value="1"/>
</dbReference>
<protein>
    <recommendedName>
        <fullName evidence="5">Ribosome-recycling factor</fullName>
        <shortName evidence="5">RRF</shortName>
    </recommendedName>
    <alternativeName>
        <fullName evidence="5">Ribosome-releasing factor</fullName>
    </alternativeName>
</protein>
<dbReference type="Pfam" id="PF01765">
    <property type="entry name" value="RRF"/>
    <property type="match status" value="1"/>
</dbReference>
<comment type="similarity">
    <text evidence="2 5">Belongs to the RRF family.</text>
</comment>
<name>A0A926F9C6_9FIRM</name>
<evidence type="ECO:0000313" key="8">
    <source>
        <dbReference type="EMBL" id="MBC8597116.1"/>
    </source>
</evidence>
<dbReference type="PANTHER" id="PTHR20982:SF3">
    <property type="entry name" value="MITOCHONDRIAL RIBOSOME RECYCLING FACTOR PSEUDO 1"/>
    <property type="match status" value="1"/>
</dbReference>
<dbReference type="Gene3D" id="1.10.132.20">
    <property type="entry name" value="Ribosome-recycling factor"/>
    <property type="match status" value="1"/>
</dbReference>
<accession>A0A926F9C6</accession>
<evidence type="ECO:0000256" key="3">
    <source>
        <dbReference type="ARBA" id="ARBA00022490"/>
    </source>
</evidence>
<proteinExistence type="inferred from homology"/>
<evidence type="ECO:0000256" key="5">
    <source>
        <dbReference type="HAMAP-Rule" id="MF_00040"/>
    </source>
</evidence>
<gene>
    <name evidence="5 8" type="primary">frr</name>
    <name evidence="8" type="ORF">H8706_09580</name>
</gene>
<dbReference type="GO" id="GO:0043023">
    <property type="term" value="F:ribosomal large subunit binding"/>
    <property type="evidence" value="ECO:0007669"/>
    <property type="project" value="TreeGrafter"/>
</dbReference>
<feature type="coiled-coil region" evidence="6">
    <location>
        <begin position="144"/>
        <end position="171"/>
    </location>
</feature>
<evidence type="ECO:0000256" key="2">
    <source>
        <dbReference type="ARBA" id="ARBA00005912"/>
    </source>
</evidence>
<keyword evidence="9" id="KW-1185">Reference proteome</keyword>
<dbReference type="InterPro" id="IPR023584">
    <property type="entry name" value="Ribosome_recyc_fac_dom"/>
</dbReference>
<evidence type="ECO:0000259" key="7">
    <source>
        <dbReference type="Pfam" id="PF01765"/>
    </source>
</evidence>
<dbReference type="GO" id="GO:0006415">
    <property type="term" value="P:translational termination"/>
    <property type="evidence" value="ECO:0007669"/>
    <property type="project" value="UniProtKB-UniRule"/>
</dbReference>
<sequence length="183" mass="20508">MAKYEQFETKMKKCISALEFDLNTIRAGRANAAVLDKISVEYYGVASPLAQVASISVPDARTIVIAPWDMSLVGEIEKAILKSELGINPQNDGKSLRLNFPPLTEERRKELVKEVSKKGENSKVAVRGVRRDAMEFYKNEKKNGDVTEDELKTIEKDIQNLTDKYVKTVDDTVAAKEKEILSV</sequence>
<evidence type="ECO:0000256" key="1">
    <source>
        <dbReference type="ARBA" id="ARBA00004496"/>
    </source>
</evidence>
<dbReference type="HAMAP" id="MF_00040">
    <property type="entry name" value="RRF"/>
    <property type="match status" value="1"/>
</dbReference>
<dbReference type="Gene3D" id="3.30.1360.40">
    <property type="match status" value="1"/>
</dbReference>
<keyword evidence="3 5" id="KW-0963">Cytoplasm</keyword>
<dbReference type="InterPro" id="IPR036191">
    <property type="entry name" value="RRF_sf"/>
</dbReference>
<dbReference type="GO" id="GO:0005737">
    <property type="term" value="C:cytoplasm"/>
    <property type="evidence" value="ECO:0007669"/>
    <property type="project" value="UniProtKB-SubCell"/>
</dbReference>
<evidence type="ECO:0000256" key="6">
    <source>
        <dbReference type="SAM" id="Coils"/>
    </source>
</evidence>
<keyword evidence="6" id="KW-0175">Coiled coil</keyword>
<dbReference type="Proteomes" id="UP000647416">
    <property type="component" value="Unassembled WGS sequence"/>
</dbReference>
<dbReference type="PANTHER" id="PTHR20982">
    <property type="entry name" value="RIBOSOME RECYCLING FACTOR"/>
    <property type="match status" value="1"/>
</dbReference>
<comment type="function">
    <text evidence="5">Responsible for the release of ribosomes from messenger RNA at the termination of protein biosynthesis. May increase the efficiency of translation by recycling ribosomes from one round of translation to another.</text>
</comment>
<comment type="subcellular location">
    <subcellularLocation>
        <location evidence="1 5">Cytoplasm</location>
    </subcellularLocation>
</comment>
<dbReference type="RefSeq" id="WP_262432448.1">
    <property type="nucleotide sequence ID" value="NZ_JACRTE010000014.1"/>
</dbReference>
<dbReference type="InterPro" id="IPR002661">
    <property type="entry name" value="Ribosome_recyc_fac"/>
</dbReference>